<dbReference type="AlphaFoldDB" id="A0A292Q0T7"/>
<dbReference type="GO" id="GO:0030010">
    <property type="term" value="P:establishment of cell polarity"/>
    <property type="evidence" value="ECO:0007669"/>
    <property type="project" value="TreeGrafter"/>
</dbReference>
<evidence type="ECO:0000313" key="5">
    <source>
        <dbReference type="EMBL" id="CUS13436.1"/>
    </source>
</evidence>
<feature type="compositionally biased region" description="Acidic residues" evidence="3">
    <location>
        <begin position="937"/>
        <end position="958"/>
    </location>
</feature>
<feature type="compositionally biased region" description="Basic and acidic residues" evidence="3">
    <location>
        <begin position="395"/>
        <end position="413"/>
    </location>
</feature>
<dbReference type="EMBL" id="LN890972">
    <property type="protein sequence ID" value="CUS13436.1"/>
    <property type="molecule type" value="Genomic_DNA"/>
</dbReference>
<sequence length="958" mass="104677">MQSGSHRSDLRRSPTPSQYSAFNSSTMSSQNSGGSARSPRQRNKTSYLTTIEKSVTQLLIATKQLLETLTAWSRQQATEAEVSDVYVRLGSEFNLACRAFTAIGVETADLGNVPDSLRTILESTLSQDASPQSLDVYLPRIREIIINLLHGLKRKQQKLRQKNTRESGGSSGGPPSEGGLPSQPVPPARTRSGDSLEEVAPPRSSSLPSGGQNQRGTSPIPPYPTSGRGGSTSATSSMRNSQNHNASISSNLASPPITNDSVGAYKSPTTNGPHVPMPAVPAQTLVPPPPPPPPPAQDALAALQREDPLQRRASRRYSAYQIAKLTGTSPAGVPMLPSNPSAVPRNQESKESLDAVRVRRSYQPKSVRSDETSPMRNANRISEERETDPSSPVVREIEKEAPAVPAKDNEAIRGKPAIKVDTGASPPPAPQKDETKAVSPTKAVSGTIQTGSRKPGSRRDSSPSQGKDLTLFLQLGRSIKKVYLADGLDELSITSLRLLFISKFNYNPPSGEDFPEIYLQDPVSGVRYELEDTRDVKDRAVLCLNIEVLDEVKRHIDDGMGSLKKLVEGLQGSVGGQRLQIQRVAERQEEAAKKIAELSVAPPVATPILMSQPQLPPSPSSASPAMQDNTVQLGEIRDLRKDLAVLRQIYSTFVADINASMSTIKTKASSVKAVASNPTLGPNEGRAYVEAGKKTLASDADALVNRVDDLQDTVEDLRKDVVQRGVRPLARNLNQVKKEIAQARTELKKMAEYIKREKPVFRKVWEKEVELVCQEQDFFNMQENLIEDLQDDLDKAGQTFQLVEQCTETQFKANGAGGAMRSASRGFPMGMVHPDDQLNPTEAKDSVLSEVRALQPNHEGRLEAIERAEKARQKELEGRVPEFQKELGEFVEEGKLKKAGGVDEVERLRMARDEKIRREVWELKKQMEEAEARAETEESDDEEEESSDEDEGAADGGV</sequence>
<dbReference type="PANTHER" id="PTHR22741">
    <property type="entry name" value="P140CAP/SNIP-RELATED"/>
    <property type="match status" value="1"/>
</dbReference>
<dbReference type="Pfam" id="PF23153">
    <property type="entry name" value="Aip3p_Bud6_N"/>
    <property type="match status" value="1"/>
</dbReference>
<feature type="compositionally biased region" description="Basic and acidic residues" evidence="3">
    <location>
        <begin position="926"/>
        <end position="936"/>
    </location>
</feature>
<dbReference type="Proteomes" id="UP001412239">
    <property type="component" value="Unassembled WGS sequence"/>
</dbReference>
<feature type="region of interest" description="Disordered" evidence="3">
    <location>
        <begin position="926"/>
        <end position="958"/>
    </location>
</feature>
<feature type="compositionally biased region" description="Polar residues" evidence="3">
    <location>
        <begin position="203"/>
        <end position="217"/>
    </location>
</feature>
<dbReference type="InterPro" id="IPR056279">
    <property type="entry name" value="Aip3p_Bud6_N"/>
</dbReference>
<feature type="compositionally biased region" description="Pro residues" evidence="3">
    <location>
        <begin position="286"/>
        <end position="296"/>
    </location>
</feature>
<feature type="region of interest" description="Disordered" evidence="3">
    <location>
        <begin position="1"/>
        <end position="44"/>
    </location>
</feature>
<protein>
    <recommendedName>
        <fullName evidence="4">Actin interacting protein 3 C-terminal domain-containing protein</fullName>
    </recommendedName>
</protein>
<feature type="coiled-coil region" evidence="2">
    <location>
        <begin position="693"/>
        <end position="753"/>
    </location>
</feature>
<dbReference type="GO" id="GO:0005519">
    <property type="term" value="F:cytoskeletal regulatory protein binding"/>
    <property type="evidence" value="ECO:0007669"/>
    <property type="project" value="InterPro"/>
</dbReference>
<organism evidence="5 6">
    <name type="scientific">Tuber aestivum</name>
    <name type="common">summer truffle</name>
    <dbReference type="NCBI Taxonomy" id="59557"/>
    <lineage>
        <taxon>Eukaryota</taxon>
        <taxon>Fungi</taxon>
        <taxon>Dikarya</taxon>
        <taxon>Ascomycota</taxon>
        <taxon>Pezizomycotina</taxon>
        <taxon>Pezizomycetes</taxon>
        <taxon>Pezizales</taxon>
        <taxon>Tuberaceae</taxon>
        <taxon>Tuber</taxon>
    </lineage>
</organism>
<dbReference type="InterPro" id="IPR005613">
    <property type="entry name" value="AIP3_C"/>
</dbReference>
<dbReference type="GO" id="GO:0051286">
    <property type="term" value="C:cell tip"/>
    <property type="evidence" value="ECO:0007669"/>
    <property type="project" value="TreeGrafter"/>
</dbReference>
<keyword evidence="6" id="KW-1185">Reference proteome</keyword>
<dbReference type="PANTHER" id="PTHR22741:SF10">
    <property type="entry name" value="COILED-COIL DOMAIN-CONTAINING PROTEIN CG32809"/>
    <property type="match status" value="1"/>
</dbReference>
<feature type="compositionally biased region" description="Polar residues" evidence="3">
    <location>
        <begin position="442"/>
        <end position="452"/>
    </location>
</feature>
<dbReference type="InterPro" id="IPR022782">
    <property type="entry name" value="AIP3-like_C"/>
</dbReference>
<feature type="compositionally biased region" description="Basic and acidic residues" evidence="3">
    <location>
        <begin position="1"/>
        <end position="12"/>
    </location>
</feature>
<dbReference type="SMART" id="SM00806">
    <property type="entry name" value="AIP3"/>
    <property type="match status" value="1"/>
</dbReference>
<dbReference type="Pfam" id="PF03915">
    <property type="entry name" value="AIP3"/>
    <property type="match status" value="1"/>
</dbReference>
<dbReference type="GO" id="GO:0005737">
    <property type="term" value="C:cytoplasm"/>
    <property type="evidence" value="ECO:0007669"/>
    <property type="project" value="TreeGrafter"/>
</dbReference>
<evidence type="ECO:0000256" key="1">
    <source>
        <dbReference type="ARBA" id="ARBA00023054"/>
    </source>
</evidence>
<feature type="region of interest" description="Disordered" evidence="3">
    <location>
        <begin position="155"/>
        <end position="466"/>
    </location>
</feature>
<dbReference type="InterPro" id="IPR051825">
    <property type="entry name" value="SRCIN1"/>
</dbReference>
<feature type="compositionally biased region" description="Low complexity" evidence="3">
    <location>
        <begin position="20"/>
        <end position="36"/>
    </location>
</feature>
<proteinExistence type="predicted"/>
<reference evidence="5" key="1">
    <citation type="submission" date="2015-10" db="EMBL/GenBank/DDBJ databases">
        <authorList>
            <person name="Regsiter A."/>
            <person name="william w."/>
        </authorList>
    </citation>
    <scope>NUCLEOTIDE SEQUENCE</scope>
    <source>
        <strain evidence="5">Montdore</strain>
    </source>
</reference>
<feature type="compositionally biased region" description="Polar residues" evidence="3">
    <location>
        <begin position="238"/>
        <end position="272"/>
    </location>
</feature>
<keyword evidence="1 2" id="KW-0175">Coiled coil</keyword>
<accession>A0A292Q0T7</accession>
<evidence type="ECO:0000259" key="4">
    <source>
        <dbReference type="SMART" id="SM00806"/>
    </source>
</evidence>
<feature type="domain" description="Actin interacting protein 3 C-terminal" evidence="4">
    <location>
        <begin position="472"/>
        <end position="914"/>
    </location>
</feature>
<gene>
    <name evidence="5" type="ORF">GSTUAT00002374001</name>
</gene>
<evidence type="ECO:0000256" key="2">
    <source>
        <dbReference type="SAM" id="Coils"/>
    </source>
</evidence>
<evidence type="ECO:0000313" key="6">
    <source>
        <dbReference type="Proteomes" id="UP001412239"/>
    </source>
</evidence>
<feature type="compositionally biased region" description="Basic and acidic residues" evidence="3">
    <location>
        <begin position="347"/>
        <end position="357"/>
    </location>
</feature>
<name>A0A292Q0T7_9PEZI</name>
<evidence type="ECO:0000256" key="3">
    <source>
        <dbReference type="SAM" id="MobiDB-lite"/>
    </source>
</evidence>
<dbReference type="Gene3D" id="1.20.58.1540">
    <property type="entry name" value="Actin interacting protein 3, C-terminal domain"/>
    <property type="match status" value="1"/>
</dbReference>